<dbReference type="PANTHER" id="PTHR43537:SF44">
    <property type="entry name" value="GNTR FAMILY REGULATORY PROTEIN"/>
    <property type="match status" value="1"/>
</dbReference>
<evidence type="ECO:0000313" key="6">
    <source>
        <dbReference type="Proteomes" id="UP000642748"/>
    </source>
</evidence>
<keyword evidence="3" id="KW-0804">Transcription</keyword>
<dbReference type="AlphaFoldDB" id="A0A8J3QQP1"/>
<evidence type="ECO:0000259" key="4">
    <source>
        <dbReference type="PROSITE" id="PS50949"/>
    </source>
</evidence>
<dbReference type="Gene3D" id="1.20.120.530">
    <property type="entry name" value="GntR ligand-binding domain-like"/>
    <property type="match status" value="1"/>
</dbReference>
<dbReference type="SUPFAM" id="SSF46785">
    <property type="entry name" value="Winged helix' DNA-binding domain"/>
    <property type="match status" value="1"/>
</dbReference>
<dbReference type="GO" id="GO:0003700">
    <property type="term" value="F:DNA-binding transcription factor activity"/>
    <property type="evidence" value="ECO:0007669"/>
    <property type="project" value="InterPro"/>
</dbReference>
<proteinExistence type="predicted"/>
<evidence type="ECO:0000256" key="1">
    <source>
        <dbReference type="ARBA" id="ARBA00023015"/>
    </source>
</evidence>
<comment type="caution">
    <text evidence="5">The sequence shown here is derived from an EMBL/GenBank/DDBJ whole genome shotgun (WGS) entry which is preliminary data.</text>
</comment>
<protein>
    <submittedName>
        <fullName evidence="5">GntR family transcriptional regulator</fullName>
    </submittedName>
</protein>
<organism evidence="5 6">
    <name type="scientific">Rugosimonospora africana</name>
    <dbReference type="NCBI Taxonomy" id="556532"/>
    <lineage>
        <taxon>Bacteria</taxon>
        <taxon>Bacillati</taxon>
        <taxon>Actinomycetota</taxon>
        <taxon>Actinomycetes</taxon>
        <taxon>Micromonosporales</taxon>
        <taxon>Micromonosporaceae</taxon>
        <taxon>Rugosimonospora</taxon>
    </lineage>
</organism>
<dbReference type="PROSITE" id="PS50949">
    <property type="entry name" value="HTH_GNTR"/>
    <property type="match status" value="1"/>
</dbReference>
<dbReference type="EMBL" id="BONZ01000031">
    <property type="protein sequence ID" value="GIH15149.1"/>
    <property type="molecule type" value="Genomic_DNA"/>
</dbReference>
<evidence type="ECO:0000256" key="3">
    <source>
        <dbReference type="ARBA" id="ARBA00023163"/>
    </source>
</evidence>
<dbReference type="SMART" id="SM00345">
    <property type="entry name" value="HTH_GNTR"/>
    <property type="match status" value="1"/>
</dbReference>
<dbReference type="Gene3D" id="1.10.10.10">
    <property type="entry name" value="Winged helix-like DNA-binding domain superfamily/Winged helix DNA-binding domain"/>
    <property type="match status" value="1"/>
</dbReference>
<dbReference type="SMART" id="SM00895">
    <property type="entry name" value="FCD"/>
    <property type="match status" value="1"/>
</dbReference>
<dbReference type="InterPro" id="IPR000524">
    <property type="entry name" value="Tscrpt_reg_HTH_GntR"/>
</dbReference>
<dbReference type="SUPFAM" id="SSF48008">
    <property type="entry name" value="GntR ligand-binding domain-like"/>
    <property type="match status" value="1"/>
</dbReference>
<keyword evidence="6" id="KW-1185">Reference proteome</keyword>
<keyword evidence="2" id="KW-0238">DNA-binding</keyword>
<dbReference type="InterPro" id="IPR008920">
    <property type="entry name" value="TF_FadR/GntR_C"/>
</dbReference>
<sequence length="281" mass="30590">MGAAQPVIATVHNERRHQMVGRTHTLGHSSDRAAVRSYPGRGIHGQVVDTLGLRVLGGDYLPGDVIDPDRLESELAVSKTVIREALRVLGAKGLVDSRPKRGTFVRERSSWSLLDTDVMKWQLQVGVSDRFLADLAEVRALVEPACAALAARRHTADDLVALEDAVAAMAAADGDADAAIAADLRFHRALMAAAQNELFTRMDVVITNALDARDRVVHKPGDHWSDPTPNHQAILDRIRDGDVDGSREAVHRLLAQADADLRRARAASPATRTARRRRTQA</sequence>
<name>A0A8J3QQP1_9ACTN</name>
<keyword evidence="1" id="KW-0805">Transcription regulation</keyword>
<dbReference type="Pfam" id="PF07729">
    <property type="entry name" value="FCD"/>
    <property type="match status" value="1"/>
</dbReference>
<reference evidence="5" key="1">
    <citation type="submission" date="2021-01" db="EMBL/GenBank/DDBJ databases">
        <title>Whole genome shotgun sequence of Rugosimonospora africana NBRC 104875.</title>
        <authorList>
            <person name="Komaki H."/>
            <person name="Tamura T."/>
        </authorList>
    </citation>
    <scope>NUCLEOTIDE SEQUENCE</scope>
    <source>
        <strain evidence="5">NBRC 104875</strain>
    </source>
</reference>
<dbReference type="InterPro" id="IPR036390">
    <property type="entry name" value="WH_DNA-bd_sf"/>
</dbReference>
<dbReference type="GO" id="GO:0003677">
    <property type="term" value="F:DNA binding"/>
    <property type="evidence" value="ECO:0007669"/>
    <property type="project" value="UniProtKB-KW"/>
</dbReference>
<dbReference type="InterPro" id="IPR011711">
    <property type="entry name" value="GntR_C"/>
</dbReference>
<dbReference type="PANTHER" id="PTHR43537">
    <property type="entry name" value="TRANSCRIPTIONAL REGULATOR, GNTR FAMILY"/>
    <property type="match status" value="1"/>
</dbReference>
<evidence type="ECO:0000256" key="2">
    <source>
        <dbReference type="ARBA" id="ARBA00023125"/>
    </source>
</evidence>
<accession>A0A8J3QQP1</accession>
<evidence type="ECO:0000313" key="5">
    <source>
        <dbReference type="EMBL" id="GIH15149.1"/>
    </source>
</evidence>
<dbReference type="Pfam" id="PF00392">
    <property type="entry name" value="GntR"/>
    <property type="match status" value="1"/>
</dbReference>
<dbReference type="InterPro" id="IPR036388">
    <property type="entry name" value="WH-like_DNA-bd_sf"/>
</dbReference>
<feature type="domain" description="HTH gntR-type" evidence="4">
    <location>
        <begin position="41"/>
        <end position="108"/>
    </location>
</feature>
<dbReference type="Proteomes" id="UP000642748">
    <property type="component" value="Unassembled WGS sequence"/>
</dbReference>
<dbReference type="CDD" id="cd07377">
    <property type="entry name" value="WHTH_GntR"/>
    <property type="match status" value="1"/>
</dbReference>
<gene>
    <name evidence="5" type="ORF">Raf01_33210</name>
</gene>